<feature type="compositionally biased region" description="Low complexity" evidence="1">
    <location>
        <begin position="200"/>
        <end position="215"/>
    </location>
</feature>
<protein>
    <recommendedName>
        <fullName evidence="6">Htaa protein</fullName>
    </recommendedName>
</protein>
<organism evidence="4 5">
    <name type="scientific">Amycolatopsis iheyensis</name>
    <dbReference type="NCBI Taxonomy" id="2945988"/>
    <lineage>
        <taxon>Bacteria</taxon>
        <taxon>Bacillati</taxon>
        <taxon>Actinomycetota</taxon>
        <taxon>Actinomycetes</taxon>
        <taxon>Pseudonocardiales</taxon>
        <taxon>Pseudonocardiaceae</taxon>
        <taxon>Amycolatopsis</taxon>
    </lineage>
</organism>
<name>A0A9X2NDQ4_9PSEU</name>
<evidence type="ECO:0000256" key="1">
    <source>
        <dbReference type="SAM" id="MobiDB-lite"/>
    </source>
</evidence>
<proteinExistence type="predicted"/>
<feature type="chain" id="PRO_5040902072" description="Htaa protein" evidence="3">
    <location>
        <begin position="24"/>
        <end position="270"/>
    </location>
</feature>
<evidence type="ECO:0000256" key="3">
    <source>
        <dbReference type="SAM" id="SignalP"/>
    </source>
</evidence>
<dbReference type="AlphaFoldDB" id="A0A9X2NDQ4"/>
<comment type="caution">
    <text evidence="4">The sequence shown here is derived from an EMBL/GenBank/DDBJ whole genome shotgun (WGS) entry which is preliminary data.</text>
</comment>
<reference evidence="4" key="1">
    <citation type="submission" date="2022-06" db="EMBL/GenBank/DDBJ databases">
        <title>Amycolatopsis iheyaensis sp. nov., a new species of the genus Amycolatopsis isolated from soil in Iheya island, Japan.</title>
        <authorList>
            <person name="Ngamcharungchit C."/>
            <person name="Kanto H."/>
            <person name="Take A."/>
            <person name="Intra B."/>
            <person name="Matsumoto A."/>
            <person name="Panbangred W."/>
            <person name="Inahashi Y."/>
        </authorList>
    </citation>
    <scope>NUCLEOTIDE SEQUENCE</scope>
    <source>
        <strain evidence="4">OK19-0408</strain>
    </source>
</reference>
<feature type="region of interest" description="Disordered" evidence="1">
    <location>
        <begin position="182"/>
        <end position="224"/>
    </location>
</feature>
<dbReference type="RefSeq" id="WP_257921602.1">
    <property type="nucleotide sequence ID" value="NZ_JAMXQV010000009.1"/>
</dbReference>
<dbReference type="Gene3D" id="2.60.40.230">
    <property type="entry name" value="Neocarzinostatin-like"/>
    <property type="match status" value="1"/>
</dbReference>
<dbReference type="Proteomes" id="UP001144096">
    <property type="component" value="Unassembled WGS sequence"/>
</dbReference>
<sequence length="270" mass="27474">MRRTGLVLAAALLPLVLAPPAHAAARVSVSPATADPAYATVLTVRGSGFQSVPKGFGGIYLLFGWVADGAWQPSKGGSAGATYRYVPDKEAKDNRGFQRFIAFPGGDTAGSANGGVIGADGGWSTQLVVPGAKFRATDRDGAVVDVDCLKVRCGLITVGAHGVANANNETFTPVSFAVPKQAAPEHAAPVTSAPPPSPTTTPSTPTSSALASATPTPTPTPVPAAVAEPARGAWWWVVAGAALLVTAAALLVPPLLRRRRTLRNQEGTPS</sequence>
<accession>A0A9X2NDQ4</accession>
<evidence type="ECO:0000313" key="4">
    <source>
        <dbReference type="EMBL" id="MCR6484985.1"/>
    </source>
</evidence>
<keyword evidence="3" id="KW-0732">Signal</keyword>
<feature type="signal peptide" evidence="3">
    <location>
        <begin position="1"/>
        <end position="23"/>
    </location>
</feature>
<keyword evidence="2" id="KW-0812">Transmembrane</keyword>
<evidence type="ECO:0008006" key="6">
    <source>
        <dbReference type="Google" id="ProtNLM"/>
    </source>
</evidence>
<keyword evidence="2" id="KW-0472">Membrane</keyword>
<gene>
    <name evidence="4" type="ORF">M8542_19325</name>
</gene>
<evidence type="ECO:0000313" key="5">
    <source>
        <dbReference type="Proteomes" id="UP001144096"/>
    </source>
</evidence>
<dbReference type="EMBL" id="JAMXQV010000009">
    <property type="protein sequence ID" value="MCR6484985.1"/>
    <property type="molecule type" value="Genomic_DNA"/>
</dbReference>
<keyword evidence="5" id="KW-1185">Reference proteome</keyword>
<keyword evidence="2" id="KW-1133">Transmembrane helix</keyword>
<feature type="transmembrane region" description="Helical" evidence="2">
    <location>
        <begin position="233"/>
        <end position="256"/>
    </location>
</feature>
<evidence type="ECO:0000256" key="2">
    <source>
        <dbReference type="SAM" id="Phobius"/>
    </source>
</evidence>